<dbReference type="EMBL" id="JACFYJ010000159">
    <property type="protein sequence ID" value="MEI6003130.1"/>
    <property type="molecule type" value="Genomic_DNA"/>
</dbReference>
<name>A0ABU8J5C7_9BURK</name>
<comment type="caution">
    <text evidence="2">The sequence shown here is derived from an EMBL/GenBank/DDBJ whole genome shotgun (WGS) entry which is preliminary data.</text>
</comment>
<reference evidence="2 3" key="1">
    <citation type="journal article" date="2022" name="Arch. Microbiol.">
        <title>Paraburkholderia bengalensis sp. nov. isolated from roots of Oryza sativa, IR64.</title>
        <authorList>
            <person name="Nag P."/>
            <person name="Mondal N."/>
            <person name="Sarkar J."/>
            <person name="Das S."/>
        </authorList>
    </citation>
    <scope>NUCLEOTIDE SEQUENCE [LARGE SCALE GENOMIC DNA]</scope>
    <source>
        <strain evidence="2 3">IR64_4_BI</strain>
    </source>
</reference>
<evidence type="ECO:0000313" key="2">
    <source>
        <dbReference type="EMBL" id="MEI6003130.1"/>
    </source>
</evidence>
<proteinExistence type="predicted"/>
<gene>
    <name evidence="2" type="ORF">H3V53_40445</name>
</gene>
<dbReference type="InterPro" id="IPR029068">
    <property type="entry name" value="Glyas_Bleomycin-R_OHBP_Dase"/>
</dbReference>
<dbReference type="Pfam" id="PF00903">
    <property type="entry name" value="Glyoxalase"/>
    <property type="match status" value="1"/>
</dbReference>
<protein>
    <submittedName>
        <fullName evidence="2">VOC family protein</fullName>
    </submittedName>
</protein>
<evidence type="ECO:0000313" key="3">
    <source>
        <dbReference type="Proteomes" id="UP001386437"/>
    </source>
</evidence>
<feature type="domain" description="VOC" evidence="1">
    <location>
        <begin position="15"/>
        <end position="151"/>
    </location>
</feature>
<sequence length="180" mass="19781">MQSGHHSSTGVLDMKIEIIIVPVSDVDRAKRFYANLGWRLDLDYKGDDGYRVIQFTPPGSACSVMFGKNITRAVPGSLQSVHVIVDDIVAVRRELLRRGVDVGEPYHDSGGVFHHADGKGVVAGLNPQRKSYASYASFEDPDGNRWVLQEVTARLSADLEVGDVRFTDEVVRAIHATSTD</sequence>
<evidence type="ECO:0000259" key="1">
    <source>
        <dbReference type="PROSITE" id="PS51819"/>
    </source>
</evidence>
<dbReference type="InterPro" id="IPR037523">
    <property type="entry name" value="VOC_core"/>
</dbReference>
<dbReference type="InterPro" id="IPR004360">
    <property type="entry name" value="Glyas_Fos-R_dOase_dom"/>
</dbReference>
<dbReference type="PROSITE" id="PS51819">
    <property type="entry name" value="VOC"/>
    <property type="match status" value="1"/>
</dbReference>
<dbReference type="SUPFAM" id="SSF54593">
    <property type="entry name" value="Glyoxalase/Bleomycin resistance protein/Dihydroxybiphenyl dioxygenase"/>
    <property type="match status" value="1"/>
</dbReference>
<keyword evidence="3" id="KW-1185">Reference proteome</keyword>
<dbReference type="Gene3D" id="3.10.180.10">
    <property type="entry name" value="2,3-Dihydroxybiphenyl 1,2-Dioxygenase, domain 1"/>
    <property type="match status" value="1"/>
</dbReference>
<organism evidence="2 3">
    <name type="scientific">Paraburkholderia bengalensis</name>
    <dbReference type="NCBI Taxonomy" id="2747562"/>
    <lineage>
        <taxon>Bacteria</taxon>
        <taxon>Pseudomonadati</taxon>
        <taxon>Pseudomonadota</taxon>
        <taxon>Betaproteobacteria</taxon>
        <taxon>Burkholderiales</taxon>
        <taxon>Burkholderiaceae</taxon>
        <taxon>Paraburkholderia</taxon>
    </lineage>
</organism>
<dbReference type="Proteomes" id="UP001386437">
    <property type="component" value="Unassembled WGS sequence"/>
</dbReference>
<accession>A0ABU8J5C7</accession>